<feature type="region of interest" description="Disordered" evidence="4">
    <location>
        <begin position="696"/>
        <end position="934"/>
    </location>
</feature>
<evidence type="ECO:0000313" key="7">
    <source>
        <dbReference type="Proteomes" id="UP001165685"/>
    </source>
</evidence>
<keyword evidence="3" id="KW-0597">Phosphoprotein</keyword>
<dbReference type="Pfam" id="PF00550">
    <property type="entry name" value="PP-binding"/>
    <property type="match status" value="1"/>
</dbReference>
<dbReference type="InterPro" id="IPR023213">
    <property type="entry name" value="CAT-like_dom_sf"/>
</dbReference>
<dbReference type="Pfam" id="PF00501">
    <property type="entry name" value="AMP-binding"/>
    <property type="match status" value="2"/>
</dbReference>
<evidence type="ECO:0000256" key="2">
    <source>
        <dbReference type="ARBA" id="ARBA00022450"/>
    </source>
</evidence>
<dbReference type="PANTHER" id="PTHR45527:SF1">
    <property type="entry name" value="FATTY ACID SYNTHASE"/>
    <property type="match status" value="1"/>
</dbReference>
<feature type="compositionally biased region" description="Basic and acidic residues" evidence="4">
    <location>
        <begin position="1"/>
        <end position="11"/>
    </location>
</feature>
<comment type="cofactor">
    <cofactor evidence="1">
        <name>pantetheine 4'-phosphate</name>
        <dbReference type="ChEBI" id="CHEBI:47942"/>
    </cofactor>
</comment>
<feature type="non-terminal residue" evidence="6">
    <location>
        <position position="1"/>
    </location>
</feature>
<dbReference type="PROSITE" id="PS50075">
    <property type="entry name" value="CARRIER"/>
    <property type="match status" value="1"/>
</dbReference>
<evidence type="ECO:0000256" key="3">
    <source>
        <dbReference type="ARBA" id="ARBA00022553"/>
    </source>
</evidence>
<dbReference type="RefSeq" id="WP_270681582.1">
    <property type="nucleotide sequence ID" value="NZ_JAQFWP010000133.1"/>
</dbReference>
<dbReference type="SUPFAM" id="SSF56801">
    <property type="entry name" value="Acetyl-CoA synthetase-like"/>
    <property type="match status" value="1"/>
</dbReference>
<dbReference type="SUPFAM" id="SSF52777">
    <property type="entry name" value="CoA-dependent acyltransferases"/>
    <property type="match status" value="2"/>
</dbReference>
<feature type="region of interest" description="Disordered" evidence="4">
    <location>
        <begin position="1"/>
        <end position="31"/>
    </location>
</feature>
<dbReference type="Gene3D" id="3.30.559.10">
    <property type="entry name" value="Chloramphenicol acetyltransferase-like domain"/>
    <property type="match status" value="1"/>
</dbReference>
<dbReference type="SUPFAM" id="SSF47336">
    <property type="entry name" value="ACP-like"/>
    <property type="match status" value="1"/>
</dbReference>
<organism evidence="6 7">
    <name type="scientific">Nocardiopsis suaedae</name>
    <dbReference type="NCBI Taxonomy" id="3018444"/>
    <lineage>
        <taxon>Bacteria</taxon>
        <taxon>Bacillati</taxon>
        <taxon>Actinomycetota</taxon>
        <taxon>Actinomycetes</taxon>
        <taxon>Streptosporangiales</taxon>
        <taxon>Nocardiopsidaceae</taxon>
        <taxon>Nocardiopsis</taxon>
    </lineage>
</organism>
<feature type="non-terminal residue" evidence="6">
    <location>
        <position position="934"/>
    </location>
</feature>
<feature type="compositionally biased region" description="Basic and acidic residues" evidence="4">
    <location>
        <begin position="725"/>
        <end position="737"/>
    </location>
</feature>
<dbReference type="Gene3D" id="1.10.1200.10">
    <property type="entry name" value="ACP-like"/>
    <property type="match status" value="1"/>
</dbReference>
<dbReference type="Gene3D" id="3.40.50.12780">
    <property type="entry name" value="N-terminal domain of ligase-like"/>
    <property type="match status" value="2"/>
</dbReference>
<evidence type="ECO:0000259" key="5">
    <source>
        <dbReference type="PROSITE" id="PS50075"/>
    </source>
</evidence>
<dbReference type="InterPro" id="IPR000873">
    <property type="entry name" value="AMP-dep_synth/lig_dom"/>
</dbReference>
<dbReference type="Gene3D" id="3.30.559.30">
    <property type="entry name" value="Nonribosomal peptide synthetase, condensation domain"/>
    <property type="match status" value="1"/>
</dbReference>
<evidence type="ECO:0000313" key="6">
    <source>
        <dbReference type="EMBL" id="MDA2809000.1"/>
    </source>
</evidence>
<gene>
    <name evidence="6" type="ORF">O4U47_31140</name>
</gene>
<dbReference type="PROSITE" id="PS00455">
    <property type="entry name" value="AMP_BINDING"/>
    <property type="match status" value="1"/>
</dbReference>
<evidence type="ECO:0000256" key="4">
    <source>
        <dbReference type="SAM" id="MobiDB-lite"/>
    </source>
</evidence>
<dbReference type="CDD" id="cd19540">
    <property type="entry name" value="LCL_NRPS-like"/>
    <property type="match status" value="1"/>
</dbReference>
<dbReference type="InterPro" id="IPR020806">
    <property type="entry name" value="PKS_PP-bd"/>
</dbReference>
<feature type="compositionally biased region" description="Low complexity" evidence="4">
    <location>
        <begin position="865"/>
        <end position="885"/>
    </location>
</feature>
<dbReference type="Pfam" id="PF00668">
    <property type="entry name" value="Condensation"/>
    <property type="match status" value="1"/>
</dbReference>
<reference evidence="6" key="1">
    <citation type="submission" date="2023-01" db="EMBL/GenBank/DDBJ databases">
        <title>Draft genome sequence of Nocardiopsis sp. LSu2-4 isolated from halophytes.</title>
        <authorList>
            <person name="Duangmal K."/>
            <person name="Chantavorakit T."/>
        </authorList>
    </citation>
    <scope>NUCLEOTIDE SEQUENCE</scope>
    <source>
        <strain evidence="6">LSu2-4</strain>
    </source>
</reference>
<accession>A0ABT4TXL8</accession>
<keyword evidence="2" id="KW-0596">Phosphopantetheine</keyword>
<dbReference type="InterPro" id="IPR006162">
    <property type="entry name" value="Ppantetheine_attach_site"/>
</dbReference>
<feature type="domain" description="Carrier" evidence="5">
    <location>
        <begin position="25"/>
        <end position="100"/>
    </location>
</feature>
<feature type="compositionally biased region" description="Low complexity" evidence="4">
    <location>
        <begin position="712"/>
        <end position="722"/>
    </location>
</feature>
<dbReference type="InterPro" id="IPR036736">
    <property type="entry name" value="ACP-like_sf"/>
</dbReference>
<dbReference type="SMART" id="SM00823">
    <property type="entry name" value="PKS_PP"/>
    <property type="match status" value="1"/>
</dbReference>
<feature type="compositionally biased region" description="Polar residues" evidence="4">
    <location>
        <begin position="795"/>
        <end position="806"/>
    </location>
</feature>
<dbReference type="PANTHER" id="PTHR45527">
    <property type="entry name" value="NONRIBOSOMAL PEPTIDE SYNTHETASE"/>
    <property type="match status" value="1"/>
</dbReference>
<sequence length="934" mass="97418">LTENGKIDRKALPAPDAAPASEAEAPRTPREEQACQAFAQVLGVSSVGVHDDFFALGGHSILATRAANLVRAQSGLAVRVRDVFDAPTAARLAALLDERAGEDPRPALVARTGPDEDAPLSYAQERIWFHEQMHGPGAAYNVPLAFRLHGDVDADSLAAALRDTVQRHEVLRTVYADDGDGPRPRVLPMDRVPALLHTRDASGGRVQEHLARLFHTPFDVRADVPVRAELLRTAPGEAVLGLCFHHIATDEWSEGPFVRDLDAAYTARRDGRAPEWAAPAVRYTDFARWQRELLGDEADPGSAMAQGLEHWRRALDGLPAELPLPADRPRPAAADGAGDTVGFDLDGDTAAALRRSAAEHGVTAFMLLQGAVAVLLHRMGAGDDIAVGTPVTDRADEALHDAVGMYLNMLTLRTDLSGAPTGRELLARVREADIAAFARSAVPFEAVVRECDPARSAARHPLFQVMITYQRESERTRLLGADARVHPVDAATSKLDLEFTFAEVPGREGLAATLRYATARFDRATAESLAERFRQVLIHLLAAPDVPVGEFEVVSDAERRRLLGGAEAQARPVGAAGLAARLAASAAEHPRRTAVRAGDGDLDYGELWERSGAVAERLRARGAGAGSVVAVALPRGADLVPAVVGALRTGAAYLPIDPEFPPDRIAAMLEDSGVKLAVTAPGTQAVLPDTVERVSAGAAPDGVGRPGGSELPAQAPAPRGQAGTDGRRPMRADRGRTADGAVDEGGARSPATEYAPTGSAGDDFVPRAGSTGADAARPSVPREPADGSRGGGTGSWTPETGLTGRQSAGFADDTADLVHGGEARPERGAAVSAAGMADIRAARTGRSGEPERVPSEGGVDSQVLGAGLTDPPDAGPADDTAAPSGVTDGAAEHASPEPAPLAVLDGDVLDPDPASPAYVLYTSGSTGRPKGVVV</sequence>
<comment type="caution">
    <text evidence="6">The sequence shown here is derived from an EMBL/GenBank/DDBJ whole genome shotgun (WGS) entry which is preliminary data.</text>
</comment>
<dbReference type="InterPro" id="IPR020845">
    <property type="entry name" value="AMP-binding_CS"/>
</dbReference>
<evidence type="ECO:0000256" key="1">
    <source>
        <dbReference type="ARBA" id="ARBA00001957"/>
    </source>
</evidence>
<proteinExistence type="predicted"/>
<dbReference type="Proteomes" id="UP001165685">
    <property type="component" value="Unassembled WGS sequence"/>
</dbReference>
<dbReference type="PROSITE" id="PS00012">
    <property type="entry name" value="PHOSPHOPANTETHEINE"/>
    <property type="match status" value="1"/>
</dbReference>
<protein>
    <submittedName>
        <fullName evidence="6">Condensation domain-containing protein</fullName>
    </submittedName>
</protein>
<dbReference type="EMBL" id="JAQFWP010000133">
    <property type="protein sequence ID" value="MDA2809000.1"/>
    <property type="molecule type" value="Genomic_DNA"/>
</dbReference>
<dbReference type="InterPro" id="IPR001242">
    <property type="entry name" value="Condensation_dom"/>
</dbReference>
<dbReference type="InterPro" id="IPR009081">
    <property type="entry name" value="PP-bd_ACP"/>
</dbReference>
<feature type="compositionally biased region" description="Low complexity" evidence="4">
    <location>
        <begin position="12"/>
        <end position="23"/>
    </location>
</feature>
<dbReference type="InterPro" id="IPR042099">
    <property type="entry name" value="ANL_N_sf"/>
</dbReference>
<name>A0ABT4TXL8_9ACTN</name>
<keyword evidence="7" id="KW-1185">Reference proteome</keyword>